<dbReference type="EMBL" id="JACRSZ010000012">
    <property type="protein sequence ID" value="MBC8573779.1"/>
    <property type="molecule type" value="Genomic_DNA"/>
</dbReference>
<dbReference type="InterPro" id="IPR050188">
    <property type="entry name" value="RluA_PseudoU_synthase"/>
</dbReference>
<dbReference type="NCBIfam" id="TIGR00005">
    <property type="entry name" value="rluA_subfam"/>
    <property type="match status" value="1"/>
</dbReference>
<dbReference type="PANTHER" id="PTHR21600">
    <property type="entry name" value="MITOCHONDRIAL RNA PSEUDOURIDINE SYNTHASE"/>
    <property type="match status" value="1"/>
</dbReference>
<evidence type="ECO:0000256" key="4">
    <source>
        <dbReference type="PROSITE-ProRule" id="PRU00182"/>
    </source>
</evidence>
<reference evidence="7 8" key="1">
    <citation type="submission" date="2020-08" db="EMBL/GenBank/DDBJ databases">
        <title>Genome public.</title>
        <authorList>
            <person name="Liu C."/>
            <person name="Sun Q."/>
        </authorList>
    </citation>
    <scope>NUCLEOTIDE SEQUENCE [LARGE SCALE GENOMIC DNA]</scope>
    <source>
        <strain evidence="7 8">NSJ-46</strain>
    </source>
</reference>
<dbReference type="SUPFAM" id="SSF55120">
    <property type="entry name" value="Pseudouridine synthase"/>
    <property type="match status" value="1"/>
</dbReference>
<dbReference type="InterPro" id="IPR036986">
    <property type="entry name" value="S4_RNA-bd_sf"/>
</dbReference>
<evidence type="ECO:0000259" key="6">
    <source>
        <dbReference type="Pfam" id="PF00849"/>
    </source>
</evidence>
<proteinExistence type="inferred from homology"/>
<organism evidence="7 8">
    <name type="scientific">Jingyaoa shaoxingensis</name>
    <dbReference type="NCBI Taxonomy" id="2763671"/>
    <lineage>
        <taxon>Bacteria</taxon>
        <taxon>Bacillati</taxon>
        <taxon>Bacillota</taxon>
        <taxon>Clostridia</taxon>
        <taxon>Lachnospirales</taxon>
        <taxon>Lachnospiraceae</taxon>
        <taxon>Jingyaoa</taxon>
    </lineage>
</organism>
<keyword evidence="8" id="KW-1185">Reference proteome</keyword>
<evidence type="ECO:0000313" key="7">
    <source>
        <dbReference type="EMBL" id="MBC8573779.1"/>
    </source>
</evidence>
<dbReference type="PANTHER" id="PTHR21600:SF83">
    <property type="entry name" value="PSEUDOURIDYLATE SYNTHASE RPUSD4, MITOCHONDRIAL"/>
    <property type="match status" value="1"/>
</dbReference>
<name>A0ABR7NBS4_9FIRM</name>
<comment type="function">
    <text evidence="5">Responsible for synthesis of pseudouridine from uracil.</text>
</comment>
<dbReference type="EC" id="5.4.99.-" evidence="5"/>
<keyword evidence="3 5" id="KW-0413">Isomerase</keyword>
<feature type="domain" description="Pseudouridine synthase RsuA/RluA-like" evidence="6">
    <location>
        <begin position="105"/>
        <end position="264"/>
    </location>
</feature>
<dbReference type="InterPro" id="IPR006224">
    <property type="entry name" value="PsdUridine_synth_RluA-like_CS"/>
</dbReference>
<gene>
    <name evidence="7" type="ORF">H8716_11895</name>
</gene>
<dbReference type="Gene3D" id="3.10.290.10">
    <property type="entry name" value="RNA-binding S4 domain"/>
    <property type="match status" value="1"/>
</dbReference>
<evidence type="ECO:0000256" key="3">
    <source>
        <dbReference type="ARBA" id="ARBA00023235"/>
    </source>
</evidence>
<sequence>MKEILVSTNEAGQRLDKLLGRYLNTAPSSFLYKMLRKKNITLNGKKATGKEILEKEDSIKIFFSDDTWKKFSTVNIGEKKETKVSETFAKIPSLKKDQIIYEDEHILLINKPIGVLSQKAQPEDISINEQMIAYLCENGQITAEELQTFRPAVCNRLDRNTSGLVLAGKTLAGLQALSEMLKMRSMHKYYCALVEGHIDQSSRIEGYLLKDEKTNKVKILKEDVPDAKKIITEYHPIKQLKNATLLEVLLVTGRSHQIRAHLASIGHPMIGDSKYGHVPVNHYYEEHYRVRSQMLHAQRVVFPELSGTFSYLSGREFTAPLPGEFQRVMKGEA</sequence>
<dbReference type="PROSITE" id="PS01129">
    <property type="entry name" value="PSI_RLU"/>
    <property type="match status" value="1"/>
</dbReference>
<dbReference type="CDD" id="cd02869">
    <property type="entry name" value="PseudoU_synth_RluA_like"/>
    <property type="match status" value="1"/>
</dbReference>
<protein>
    <recommendedName>
        <fullName evidence="5">Pseudouridine synthase</fullName>
        <ecNumber evidence="5">5.4.99.-</ecNumber>
    </recommendedName>
</protein>
<evidence type="ECO:0000256" key="5">
    <source>
        <dbReference type="RuleBase" id="RU362028"/>
    </source>
</evidence>
<keyword evidence="4" id="KW-0694">RNA-binding</keyword>
<dbReference type="Pfam" id="PF00849">
    <property type="entry name" value="PseudoU_synth_2"/>
    <property type="match status" value="1"/>
</dbReference>
<evidence type="ECO:0000313" key="8">
    <source>
        <dbReference type="Proteomes" id="UP000657421"/>
    </source>
</evidence>
<comment type="caution">
    <text evidence="7">The sequence shown here is derived from an EMBL/GenBank/DDBJ whole genome shotgun (WGS) entry which is preliminary data.</text>
</comment>
<dbReference type="Proteomes" id="UP000657421">
    <property type="component" value="Unassembled WGS sequence"/>
</dbReference>
<comment type="similarity">
    <text evidence="2 5">Belongs to the pseudouridine synthase RluA family.</text>
</comment>
<comment type="catalytic activity">
    <reaction evidence="1 5">
        <text>a uridine in RNA = a pseudouridine in RNA</text>
        <dbReference type="Rhea" id="RHEA:48348"/>
        <dbReference type="Rhea" id="RHEA-COMP:12068"/>
        <dbReference type="Rhea" id="RHEA-COMP:12069"/>
        <dbReference type="ChEBI" id="CHEBI:65314"/>
        <dbReference type="ChEBI" id="CHEBI:65315"/>
    </reaction>
</comment>
<dbReference type="InterPro" id="IPR020103">
    <property type="entry name" value="PsdUridine_synth_cat_dom_sf"/>
</dbReference>
<dbReference type="InterPro" id="IPR006225">
    <property type="entry name" value="PsdUridine_synth_RluC/D"/>
</dbReference>
<dbReference type="PROSITE" id="PS50889">
    <property type="entry name" value="S4"/>
    <property type="match status" value="1"/>
</dbReference>
<accession>A0ABR7NBS4</accession>
<evidence type="ECO:0000256" key="2">
    <source>
        <dbReference type="ARBA" id="ARBA00010876"/>
    </source>
</evidence>
<dbReference type="InterPro" id="IPR006145">
    <property type="entry name" value="PsdUridine_synth_RsuA/RluA"/>
</dbReference>
<dbReference type="RefSeq" id="WP_249309073.1">
    <property type="nucleotide sequence ID" value="NZ_JACRSZ010000012.1"/>
</dbReference>
<dbReference type="Gene3D" id="3.30.2350.10">
    <property type="entry name" value="Pseudouridine synthase"/>
    <property type="match status" value="1"/>
</dbReference>
<evidence type="ECO:0000256" key="1">
    <source>
        <dbReference type="ARBA" id="ARBA00000073"/>
    </source>
</evidence>